<evidence type="ECO:0000256" key="7">
    <source>
        <dbReference type="SAM" id="MobiDB-lite"/>
    </source>
</evidence>
<protein>
    <submittedName>
        <fullName evidence="9">Activating transcription factor of chaperone</fullName>
    </submittedName>
</protein>
<dbReference type="PANTHER" id="PTHR13044">
    <property type="entry name" value="ACTIVATING TRANSCRIPTION FACTOR ATF 4/5"/>
    <property type="match status" value="1"/>
</dbReference>
<dbReference type="InterPro" id="IPR046347">
    <property type="entry name" value="bZIP_sf"/>
</dbReference>
<accession>A0A8E5JTC1</accession>
<feature type="compositionally biased region" description="Basic and acidic residues" evidence="7">
    <location>
        <begin position="347"/>
        <end position="359"/>
    </location>
</feature>
<keyword evidence="4" id="KW-0238">DNA-binding</keyword>
<evidence type="ECO:0000256" key="6">
    <source>
        <dbReference type="ARBA" id="ARBA00023242"/>
    </source>
</evidence>
<dbReference type="GO" id="GO:0005634">
    <property type="term" value="C:nucleus"/>
    <property type="evidence" value="ECO:0007669"/>
    <property type="project" value="UniProtKB-SubCell"/>
</dbReference>
<keyword evidence="6" id="KW-0539">Nucleus</keyword>
<dbReference type="SMART" id="SM00338">
    <property type="entry name" value="BRLZ"/>
    <property type="match status" value="1"/>
</dbReference>
<dbReference type="PANTHER" id="PTHR13044:SF14">
    <property type="entry name" value="CRYPTOCEPHAL, ISOFORM A"/>
    <property type="match status" value="1"/>
</dbReference>
<evidence type="ECO:0000256" key="1">
    <source>
        <dbReference type="ARBA" id="ARBA00004123"/>
    </source>
</evidence>
<evidence type="ECO:0000256" key="3">
    <source>
        <dbReference type="ARBA" id="ARBA00023015"/>
    </source>
</evidence>
<evidence type="ECO:0000256" key="2">
    <source>
        <dbReference type="ARBA" id="ARBA00007163"/>
    </source>
</evidence>
<dbReference type="Pfam" id="PF00170">
    <property type="entry name" value="bZIP_1"/>
    <property type="match status" value="1"/>
</dbReference>
<feature type="domain" description="BZIP" evidence="8">
    <location>
        <begin position="349"/>
        <end position="412"/>
    </location>
</feature>
<proteinExistence type="evidence at transcript level"/>
<dbReference type="FunFam" id="1.20.5.170:FF:000021">
    <property type="entry name" value="Cyclic AMP-dependent transcription factor ATF-4"/>
    <property type="match status" value="1"/>
</dbReference>
<evidence type="ECO:0000313" key="9">
    <source>
        <dbReference type="EMBL" id="QVD39390.1"/>
    </source>
</evidence>
<dbReference type="RefSeq" id="XP_049859811.1">
    <property type="nucleotide sequence ID" value="XM_050003854.1"/>
</dbReference>
<dbReference type="SUPFAM" id="SSF57959">
    <property type="entry name" value="Leucine zipper domain"/>
    <property type="match status" value="1"/>
</dbReference>
<comment type="subcellular location">
    <subcellularLocation>
        <location evidence="1">Nucleus</location>
    </subcellularLocation>
</comment>
<dbReference type="PROSITE" id="PS50217">
    <property type="entry name" value="BZIP"/>
    <property type="match status" value="1"/>
</dbReference>
<comment type="similarity">
    <text evidence="2">Belongs to the bZIP family.</text>
</comment>
<sequence>MENTMSLYSLDWELKQEPLWKQEPCSPSYVTLDGNDECWLPNDDLANTQEEPFHQKQLSRGEVAAKLLEDLEDLTEWIKCEPFNNWLEEKTDLPILEDLPVEQPRDTFYGVRAPLHETVKQQSLVADASHISKEVLQPSLSAPVSQTETLLQEFESAFREVELNNGTLTPPQSPTIANSVTHYSPTDSVVSNDAFLISEPHILPIHATAVPVNVTAVGPFIEVISEKKDTFFTNLEQMVPSTPAPDIAKELADVDELVRSRAEDMEVSSNAWQDVNCGFTSDSKDGYEPHVLPLSPSTSSNSSFESSEESADDPEWVPAQEQLSSPGPQKSSGRKRGSSSKPYARPGVEEKKLRKKEQNKNAATRYRQKKKAEIEEILSEERALEQKNSELTQKITDLSREIKYLKGLMRDVFRAKGLIK</sequence>
<keyword evidence="3" id="KW-0805">Transcription regulation</keyword>
<evidence type="ECO:0000256" key="4">
    <source>
        <dbReference type="ARBA" id="ARBA00023125"/>
    </source>
</evidence>
<dbReference type="CDD" id="cd14692">
    <property type="entry name" value="bZIP_ATF4"/>
    <property type="match status" value="1"/>
</dbReference>
<dbReference type="PROSITE" id="PS00036">
    <property type="entry name" value="BZIP_BASIC"/>
    <property type="match status" value="1"/>
</dbReference>
<dbReference type="Gene3D" id="1.20.5.170">
    <property type="match status" value="1"/>
</dbReference>
<feature type="compositionally biased region" description="Acidic residues" evidence="7">
    <location>
        <begin position="306"/>
        <end position="315"/>
    </location>
</feature>
<feature type="compositionally biased region" description="Low complexity" evidence="7">
    <location>
        <begin position="295"/>
        <end position="305"/>
    </location>
</feature>
<evidence type="ECO:0000259" key="8">
    <source>
        <dbReference type="PROSITE" id="PS50217"/>
    </source>
</evidence>
<name>A0A8E5JTC1_SCHGR</name>
<dbReference type="AlphaFoldDB" id="A0A8E5JTC1"/>
<dbReference type="GO" id="GO:0001228">
    <property type="term" value="F:DNA-binding transcription activator activity, RNA polymerase II-specific"/>
    <property type="evidence" value="ECO:0007669"/>
    <property type="project" value="TreeGrafter"/>
</dbReference>
<dbReference type="OrthoDB" id="5847285at2759"/>
<organism evidence="9">
    <name type="scientific">Schistocerca gregaria</name>
    <name type="common">Desert locust</name>
    <name type="synonym">Gryllus gregarius</name>
    <dbReference type="NCBI Taxonomy" id="7010"/>
    <lineage>
        <taxon>Eukaryota</taxon>
        <taxon>Metazoa</taxon>
        <taxon>Ecdysozoa</taxon>
        <taxon>Arthropoda</taxon>
        <taxon>Hexapoda</taxon>
        <taxon>Insecta</taxon>
        <taxon>Pterygota</taxon>
        <taxon>Neoptera</taxon>
        <taxon>Polyneoptera</taxon>
        <taxon>Orthoptera</taxon>
        <taxon>Caelifera</taxon>
        <taxon>Acrididea</taxon>
        <taxon>Acridomorpha</taxon>
        <taxon>Acridoidea</taxon>
        <taxon>Acrididae</taxon>
        <taxon>Cyrtacanthacridinae</taxon>
        <taxon>Schistocerca</taxon>
    </lineage>
</organism>
<dbReference type="EMBL" id="MW962624">
    <property type="protein sequence ID" value="QVD39390.1"/>
    <property type="molecule type" value="mRNA"/>
</dbReference>
<evidence type="ECO:0000256" key="5">
    <source>
        <dbReference type="ARBA" id="ARBA00023163"/>
    </source>
</evidence>
<reference evidence="9" key="1">
    <citation type="journal article" date="2021" name="J. Neurophysiol.">
        <title>Gene transcription changes in a locust model of noise-induced deafness.</title>
        <authorList>
            <person name="French A.S."/>
            <person name="Warren B."/>
        </authorList>
    </citation>
    <scope>NUCLEOTIDE SEQUENCE</scope>
</reference>
<dbReference type="GO" id="GO:0000977">
    <property type="term" value="F:RNA polymerase II transcription regulatory region sequence-specific DNA binding"/>
    <property type="evidence" value="ECO:0007669"/>
    <property type="project" value="TreeGrafter"/>
</dbReference>
<dbReference type="GeneID" id="126354301"/>
<dbReference type="KEGG" id="sgre:126354301"/>
<dbReference type="InterPro" id="IPR004827">
    <property type="entry name" value="bZIP"/>
</dbReference>
<feature type="region of interest" description="Disordered" evidence="7">
    <location>
        <begin position="283"/>
        <end position="369"/>
    </location>
</feature>
<dbReference type="CTD" id="47767"/>
<keyword evidence="5" id="KW-0804">Transcription</keyword>